<gene>
    <name evidence="1" type="ORF">Tci_567634</name>
</gene>
<proteinExistence type="predicted"/>
<sequence>DKGCWVCWGMMVEGSGKSWVMVGRQEKKGEWCYRNGENSGEMNSGFKSCMTGMIV</sequence>
<evidence type="ECO:0000313" key="1">
    <source>
        <dbReference type="EMBL" id="GEZ95661.1"/>
    </source>
</evidence>
<dbReference type="EMBL" id="BKCJ010347428">
    <property type="protein sequence ID" value="GEZ95661.1"/>
    <property type="molecule type" value="Genomic_DNA"/>
</dbReference>
<dbReference type="AlphaFoldDB" id="A0A699IY29"/>
<feature type="non-terminal residue" evidence="1">
    <location>
        <position position="1"/>
    </location>
</feature>
<comment type="caution">
    <text evidence="1">The sequence shown here is derived from an EMBL/GenBank/DDBJ whole genome shotgun (WGS) entry which is preliminary data.</text>
</comment>
<organism evidence="1">
    <name type="scientific">Tanacetum cinerariifolium</name>
    <name type="common">Dalmatian daisy</name>
    <name type="synonym">Chrysanthemum cinerariifolium</name>
    <dbReference type="NCBI Taxonomy" id="118510"/>
    <lineage>
        <taxon>Eukaryota</taxon>
        <taxon>Viridiplantae</taxon>
        <taxon>Streptophyta</taxon>
        <taxon>Embryophyta</taxon>
        <taxon>Tracheophyta</taxon>
        <taxon>Spermatophyta</taxon>
        <taxon>Magnoliopsida</taxon>
        <taxon>eudicotyledons</taxon>
        <taxon>Gunneridae</taxon>
        <taxon>Pentapetalae</taxon>
        <taxon>asterids</taxon>
        <taxon>campanulids</taxon>
        <taxon>Asterales</taxon>
        <taxon>Asteraceae</taxon>
        <taxon>Asteroideae</taxon>
        <taxon>Anthemideae</taxon>
        <taxon>Anthemidinae</taxon>
        <taxon>Tanacetum</taxon>
    </lineage>
</organism>
<name>A0A699IY29_TANCI</name>
<accession>A0A699IY29</accession>
<feature type="non-terminal residue" evidence="1">
    <location>
        <position position="55"/>
    </location>
</feature>
<protein>
    <submittedName>
        <fullName evidence="1">Uncharacterized protein</fullName>
    </submittedName>
</protein>
<reference evidence="1" key="1">
    <citation type="journal article" date="2019" name="Sci. Rep.">
        <title>Draft genome of Tanacetum cinerariifolium, the natural source of mosquito coil.</title>
        <authorList>
            <person name="Yamashiro T."/>
            <person name="Shiraishi A."/>
            <person name="Satake H."/>
            <person name="Nakayama K."/>
        </authorList>
    </citation>
    <scope>NUCLEOTIDE SEQUENCE</scope>
</reference>